<dbReference type="Pfam" id="PF00593">
    <property type="entry name" value="TonB_dep_Rec_b-barrel"/>
    <property type="match status" value="1"/>
</dbReference>
<protein>
    <submittedName>
        <fullName evidence="18">TonB-dependent hemoglobin/transferrin/lactoferrin family receptor</fullName>
    </submittedName>
</protein>
<keyword evidence="12 13" id="KW-0998">Cell outer membrane</keyword>
<dbReference type="EMBL" id="CP026115">
    <property type="protein sequence ID" value="QHG66807.1"/>
    <property type="molecule type" value="Genomic_DNA"/>
</dbReference>
<proteinExistence type="inferred from homology"/>
<evidence type="ECO:0000256" key="12">
    <source>
        <dbReference type="ARBA" id="ARBA00023237"/>
    </source>
</evidence>
<comment type="similarity">
    <text evidence="2">Belongs to the TonB-dependent receptor family. Hemoglobin/haptoglobin binding protein subfamily.</text>
</comment>
<evidence type="ECO:0000259" key="17">
    <source>
        <dbReference type="SMART" id="SM00965"/>
    </source>
</evidence>
<evidence type="ECO:0000256" key="8">
    <source>
        <dbReference type="ARBA" id="ARBA00023004"/>
    </source>
</evidence>
<dbReference type="InterPro" id="IPR036942">
    <property type="entry name" value="Beta-barrel_TonB_sf"/>
</dbReference>
<dbReference type="SUPFAM" id="SSF56935">
    <property type="entry name" value="Porins"/>
    <property type="match status" value="1"/>
</dbReference>
<keyword evidence="8" id="KW-0408">Iron</keyword>
<evidence type="ECO:0000256" key="16">
    <source>
        <dbReference type="SAM" id="SignalP"/>
    </source>
</evidence>
<evidence type="ECO:0000256" key="10">
    <source>
        <dbReference type="ARBA" id="ARBA00023136"/>
    </source>
</evidence>
<dbReference type="GO" id="GO:0044718">
    <property type="term" value="P:siderophore transmembrane transport"/>
    <property type="evidence" value="ECO:0007669"/>
    <property type="project" value="TreeGrafter"/>
</dbReference>
<feature type="signal peptide" evidence="16">
    <location>
        <begin position="1"/>
        <end position="37"/>
    </location>
</feature>
<dbReference type="InterPro" id="IPR011662">
    <property type="entry name" value="Secretin/TonB_short_N"/>
</dbReference>
<dbReference type="NCBIfam" id="TIGR01786">
    <property type="entry name" value="TonB-hemlactrns"/>
    <property type="match status" value="1"/>
</dbReference>
<dbReference type="Proteomes" id="UP000464480">
    <property type="component" value="Chromosome"/>
</dbReference>
<dbReference type="PROSITE" id="PS52016">
    <property type="entry name" value="TONB_DEPENDENT_REC_3"/>
    <property type="match status" value="1"/>
</dbReference>
<evidence type="ECO:0000256" key="13">
    <source>
        <dbReference type="PROSITE-ProRule" id="PRU01360"/>
    </source>
</evidence>
<evidence type="ECO:0000256" key="1">
    <source>
        <dbReference type="ARBA" id="ARBA00004571"/>
    </source>
</evidence>
<evidence type="ECO:0000256" key="2">
    <source>
        <dbReference type="ARBA" id="ARBA00008143"/>
    </source>
</evidence>
<evidence type="ECO:0000256" key="11">
    <source>
        <dbReference type="ARBA" id="ARBA00023170"/>
    </source>
</evidence>
<feature type="region of interest" description="Disordered" evidence="15">
    <location>
        <begin position="313"/>
        <end position="335"/>
    </location>
</feature>
<keyword evidence="7 16" id="KW-0732">Signal</keyword>
<keyword evidence="10 13" id="KW-0472">Membrane</keyword>
<dbReference type="PANTHER" id="PTHR30069">
    <property type="entry name" value="TONB-DEPENDENT OUTER MEMBRANE RECEPTOR"/>
    <property type="match status" value="1"/>
</dbReference>
<feature type="domain" description="Secretin/TonB short N-terminal" evidence="17">
    <location>
        <begin position="73"/>
        <end position="124"/>
    </location>
</feature>
<dbReference type="Gene3D" id="2.40.170.20">
    <property type="entry name" value="TonB-dependent receptor, beta-barrel domain"/>
    <property type="match status" value="1"/>
</dbReference>
<dbReference type="GO" id="GO:0015344">
    <property type="term" value="F:siderophore uptake transmembrane transporter activity"/>
    <property type="evidence" value="ECO:0007669"/>
    <property type="project" value="TreeGrafter"/>
</dbReference>
<dbReference type="PROSITE" id="PS51257">
    <property type="entry name" value="PROKAR_LIPOPROTEIN"/>
    <property type="match status" value="1"/>
</dbReference>
<evidence type="ECO:0000256" key="6">
    <source>
        <dbReference type="ARBA" id="ARBA00022692"/>
    </source>
</evidence>
<name>A0A6I6Y3I9_PSEPU</name>
<dbReference type="GO" id="GO:0009279">
    <property type="term" value="C:cell outer membrane"/>
    <property type="evidence" value="ECO:0007669"/>
    <property type="project" value="UniProtKB-SubCell"/>
</dbReference>
<dbReference type="Gene3D" id="2.170.130.10">
    <property type="entry name" value="TonB-dependent receptor, plug domain"/>
    <property type="match status" value="1"/>
</dbReference>
<feature type="chain" id="PRO_5026010511" evidence="16">
    <location>
        <begin position="38"/>
        <end position="861"/>
    </location>
</feature>
<keyword evidence="11 18" id="KW-0675">Receptor</keyword>
<evidence type="ECO:0000256" key="4">
    <source>
        <dbReference type="ARBA" id="ARBA00022452"/>
    </source>
</evidence>
<sequence length="861" mass="94168">MSTGPSRPSTRPRRTGQLSLLTLALLASGACSLPALAAEPAQASSPRMGDYRFSIAQQPLVEAINAFSKVTGWQVGFSAELADGVASPGVQGSLAPEAALKRLLQGTGLGFRKISNGNVVLERQSAGNVIALQQMTVSATRSAQDVSQVPSTVSVQTREQLDRQNVNNIQELVRYEPGVSVGGTGQRSGLNGYNIRGIDGERVLTQVDGVSVPDSFFYGPYAQTQRNYVDPEIVKRVEILRGPASVLYGSNAIGGAVSYFTLDPDDIIKPGKDVGARLKTGYSSADESWLTSATVAGRTGDFDGLLHLSQRNGHETESYGSHGGTGLSRTEANPEDVRTTNVLAKLGWNYADDARLGLTYERYKDDRDQNILSAVGGPFTNGTGLGMYRSRTGNDTVTRERFGINHEFGLDSLVADHVKWSLNYQIAKTDQSTEEVYFPFSRTVLRTRDTTYKDRQWVFDAQLDKAFSVGATDHLLTYGTTLKHEKVTGSRSGTGTCLAVGGACRAIGQVSTSDAQALVSDFPDPTVNTYSLFVQDEIRWNNWTFMPGARYDYTRMEPKFTDEFLRGIQGSGTAPSSLDDSDKKWHRVSPKFGLTYAFNDNYTWYGQYAEGFRTPTAKSMYGRFENPTLGYSVQGNPGLEPEKSKSYETGLRGNFDAGNFDVAVFYNKYRDFIDEDAVQSANLETTFQANNIKHATIKGAEIKGRLNLDHFGAPQGLYTQGSIAYAHGRNDDNGQPLNSVNPLTGVFGLGYEQPNYGGLLSWTLVKRKTRVDDTTFFAPDGQSSQFRTPGYGVLDLSGFYKVTDDVTVNAGLYNLTDKKYWQWDSVRGYDGQGEAGVTQPANLDRLTMPGRNFAVNVVWDI</sequence>
<dbReference type="InterPro" id="IPR010949">
    <property type="entry name" value="TonB_Hb/transfer/lactofer_rcpt"/>
</dbReference>
<evidence type="ECO:0000256" key="15">
    <source>
        <dbReference type="SAM" id="MobiDB-lite"/>
    </source>
</evidence>
<evidence type="ECO:0000256" key="7">
    <source>
        <dbReference type="ARBA" id="ARBA00022729"/>
    </source>
</evidence>
<dbReference type="RefSeq" id="WP_159411941.1">
    <property type="nucleotide sequence ID" value="NZ_CP026115.2"/>
</dbReference>
<keyword evidence="4 13" id="KW-1134">Transmembrane beta strand</keyword>
<dbReference type="Gene3D" id="3.55.50.30">
    <property type="match status" value="1"/>
</dbReference>
<organism evidence="18 19">
    <name type="scientific">Pseudomonas putida</name>
    <name type="common">Arthrobacter siderocapsulatus</name>
    <dbReference type="NCBI Taxonomy" id="303"/>
    <lineage>
        <taxon>Bacteria</taxon>
        <taxon>Pseudomonadati</taxon>
        <taxon>Pseudomonadota</taxon>
        <taxon>Gammaproteobacteria</taxon>
        <taxon>Pseudomonadales</taxon>
        <taxon>Pseudomonadaceae</taxon>
        <taxon>Pseudomonas</taxon>
    </lineage>
</organism>
<dbReference type="NCBIfam" id="TIGR01785">
    <property type="entry name" value="TonB-hemin"/>
    <property type="match status" value="1"/>
</dbReference>
<gene>
    <name evidence="18" type="ORF">C2H86_21350</name>
</gene>
<accession>A0A6I6Y3I9</accession>
<evidence type="ECO:0000256" key="9">
    <source>
        <dbReference type="ARBA" id="ARBA00023077"/>
    </source>
</evidence>
<dbReference type="PANTHER" id="PTHR30069:SF29">
    <property type="entry name" value="HEMOGLOBIN AND HEMOGLOBIN-HAPTOGLOBIN-BINDING PROTEIN 1-RELATED"/>
    <property type="match status" value="1"/>
</dbReference>
<comment type="subcellular location">
    <subcellularLocation>
        <location evidence="1 13">Cell outer membrane</location>
        <topology evidence="1 13">Multi-pass membrane protein</topology>
    </subcellularLocation>
</comment>
<dbReference type="CDD" id="cd01347">
    <property type="entry name" value="ligand_gated_channel"/>
    <property type="match status" value="1"/>
</dbReference>
<keyword evidence="5" id="KW-0410">Iron transport</keyword>
<evidence type="ECO:0000256" key="14">
    <source>
        <dbReference type="RuleBase" id="RU003357"/>
    </source>
</evidence>
<evidence type="ECO:0000313" key="18">
    <source>
        <dbReference type="EMBL" id="QHG66807.1"/>
    </source>
</evidence>
<keyword evidence="5" id="KW-0406">Ion transport</keyword>
<keyword evidence="6 13" id="KW-0812">Transmembrane</keyword>
<evidence type="ECO:0000313" key="19">
    <source>
        <dbReference type="Proteomes" id="UP000464480"/>
    </source>
</evidence>
<dbReference type="Pfam" id="PF07715">
    <property type="entry name" value="Plug"/>
    <property type="match status" value="1"/>
</dbReference>
<evidence type="ECO:0000256" key="3">
    <source>
        <dbReference type="ARBA" id="ARBA00022448"/>
    </source>
</evidence>
<dbReference type="Pfam" id="PF07660">
    <property type="entry name" value="STN"/>
    <property type="match status" value="1"/>
</dbReference>
<dbReference type="GO" id="GO:0015232">
    <property type="term" value="F:heme transmembrane transporter activity"/>
    <property type="evidence" value="ECO:0007669"/>
    <property type="project" value="InterPro"/>
</dbReference>
<dbReference type="SMART" id="SM00965">
    <property type="entry name" value="STN"/>
    <property type="match status" value="1"/>
</dbReference>
<dbReference type="InterPro" id="IPR037066">
    <property type="entry name" value="Plug_dom_sf"/>
</dbReference>
<keyword evidence="9 14" id="KW-0798">TonB box</keyword>
<dbReference type="InterPro" id="IPR012910">
    <property type="entry name" value="Plug_dom"/>
</dbReference>
<dbReference type="InterPro" id="IPR011276">
    <property type="entry name" value="TonB_haem/Hb_rcpt"/>
</dbReference>
<reference evidence="18 19" key="1">
    <citation type="submission" date="2020-02" db="EMBL/GenBank/DDBJ databases">
        <title>Pseudomonas Putida W5 Complete Genome Assembly.</title>
        <authorList>
            <person name="Yuan Z.-C."/>
            <person name="Shaw G.A."/>
            <person name="Cusano A.D."/>
            <person name="Caddey B.J."/>
            <person name="Weselowski B.J."/>
        </authorList>
    </citation>
    <scope>NUCLEOTIDE SEQUENCE [LARGE SCALE GENOMIC DNA]</scope>
    <source>
        <strain evidence="18 19">W5</strain>
    </source>
</reference>
<keyword evidence="3 13" id="KW-0813">Transport</keyword>
<evidence type="ECO:0000256" key="5">
    <source>
        <dbReference type="ARBA" id="ARBA00022496"/>
    </source>
</evidence>
<dbReference type="AlphaFoldDB" id="A0A6I6Y3I9"/>
<dbReference type="InterPro" id="IPR000531">
    <property type="entry name" value="Beta-barrel_TonB"/>
</dbReference>
<dbReference type="InterPro" id="IPR039426">
    <property type="entry name" value="TonB-dep_rcpt-like"/>
</dbReference>